<feature type="non-terminal residue" evidence="1">
    <location>
        <position position="1"/>
    </location>
</feature>
<dbReference type="PANTHER" id="PTHR21063">
    <property type="entry name" value="LFA-3"/>
    <property type="match status" value="1"/>
</dbReference>
<dbReference type="AlphaFoldDB" id="A0ABD0NGJ2"/>
<dbReference type="PANTHER" id="PTHR21063:SF4">
    <property type="entry name" value="CD48 ANTIGEN-RELATED"/>
    <property type="match status" value="1"/>
</dbReference>
<reference evidence="1 2" key="1">
    <citation type="submission" date="2024-05" db="EMBL/GenBank/DDBJ databases">
        <title>Genome sequencing and assembly of Indian major carp, Cirrhinus mrigala (Hamilton, 1822).</title>
        <authorList>
            <person name="Mohindra V."/>
            <person name="Chowdhury L.M."/>
            <person name="Lal K."/>
            <person name="Jena J.K."/>
        </authorList>
    </citation>
    <scope>NUCLEOTIDE SEQUENCE [LARGE SCALE GENOMIC DNA]</scope>
    <source>
        <strain evidence="1">CM1030</strain>
        <tissue evidence="1">Blood</tissue>
    </source>
</reference>
<proteinExistence type="predicted"/>
<name>A0ABD0NGJ2_CIRMR</name>
<evidence type="ECO:0000313" key="1">
    <source>
        <dbReference type="EMBL" id="KAL0161099.1"/>
    </source>
</evidence>
<feature type="non-terminal residue" evidence="1">
    <location>
        <position position="94"/>
    </location>
</feature>
<sequence>VFGADQDEVKLVMEGGSVTLNPDLTQIQKCILILWRFGDAVIAQIDGNDISYPGHTEIFRGRLQLDQTGSLTIKNLRIKHSGLYELQISHSSGT</sequence>
<accession>A0ABD0NGJ2</accession>
<dbReference type="SUPFAM" id="SSF48726">
    <property type="entry name" value="Immunoglobulin"/>
    <property type="match status" value="1"/>
</dbReference>
<organism evidence="1 2">
    <name type="scientific">Cirrhinus mrigala</name>
    <name type="common">Mrigala</name>
    <dbReference type="NCBI Taxonomy" id="683832"/>
    <lineage>
        <taxon>Eukaryota</taxon>
        <taxon>Metazoa</taxon>
        <taxon>Chordata</taxon>
        <taxon>Craniata</taxon>
        <taxon>Vertebrata</taxon>
        <taxon>Euteleostomi</taxon>
        <taxon>Actinopterygii</taxon>
        <taxon>Neopterygii</taxon>
        <taxon>Teleostei</taxon>
        <taxon>Ostariophysi</taxon>
        <taxon>Cypriniformes</taxon>
        <taxon>Cyprinidae</taxon>
        <taxon>Labeoninae</taxon>
        <taxon>Labeonini</taxon>
        <taxon>Cirrhinus</taxon>
    </lineage>
</organism>
<dbReference type="Gene3D" id="2.60.40.10">
    <property type="entry name" value="Immunoglobulins"/>
    <property type="match status" value="1"/>
</dbReference>
<evidence type="ECO:0000313" key="2">
    <source>
        <dbReference type="Proteomes" id="UP001529510"/>
    </source>
</evidence>
<comment type="caution">
    <text evidence="1">The sequence shown here is derived from an EMBL/GenBank/DDBJ whole genome shotgun (WGS) entry which is preliminary data.</text>
</comment>
<dbReference type="EMBL" id="JAMKFB020000022">
    <property type="protein sequence ID" value="KAL0161099.1"/>
    <property type="molecule type" value="Genomic_DNA"/>
</dbReference>
<dbReference type="InterPro" id="IPR036179">
    <property type="entry name" value="Ig-like_dom_sf"/>
</dbReference>
<dbReference type="InterPro" id="IPR013783">
    <property type="entry name" value="Ig-like_fold"/>
</dbReference>
<keyword evidence="2" id="KW-1185">Reference proteome</keyword>
<protein>
    <submittedName>
        <fullName evidence="1">Uncharacterized protein</fullName>
    </submittedName>
</protein>
<gene>
    <name evidence="1" type="ORF">M9458_044824</name>
</gene>
<dbReference type="Proteomes" id="UP001529510">
    <property type="component" value="Unassembled WGS sequence"/>
</dbReference>